<keyword evidence="1" id="KW-0175">Coiled coil</keyword>
<reference evidence="2" key="1">
    <citation type="journal article" date="2021" name="Nat. Commun.">
        <title>Genetic determinants of endophytism in the Arabidopsis root mycobiome.</title>
        <authorList>
            <person name="Mesny F."/>
            <person name="Miyauchi S."/>
            <person name="Thiergart T."/>
            <person name="Pickel B."/>
            <person name="Atanasova L."/>
            <person name="Karlsson M."/>
            <person name="Huettel B."/>
            <person name="Barry K.W."/>
            <person name="Haridas S."/>
            <person name="Chen C."/>
            <person name="Bauer D."/>
            <person name="Andreopoulos W."/>
            <person name="Pangilinan J."/>
            <person name="LaButti K."/>
            <person name="Riley R."/>
            <person name="Lipzen A."/>
            <person name="Clum A."/>
            <person name="Drula E."/>
            <person name="Henrissat B."/>
            <person name="Kohler A."/>
            <person name="Grigoriev I.V."/>
            <person name="Martin F.M."/>
            <person name="Hacquard S."/>
        </authorList>
    </citation>
    <scope>NUCLEOTIDE SEQUENCE</scope>
    <source>
        <strain evidence="2">MPI-SDFR-AT-0120</strain>
    </source>
</reference>
<comment type="caution">
    <text evidence="2">The sequence shown here is derived from an EMBL/GenBank/DDBJ whole genome shotgun (WGS) entry which is preliminary data.</text>
</comment>
<evidence type="ECO:0000313" key="3">
    <source>
        <dbReference type="Proteomes" id="UP000813461"/>
    </source>
</evidence>
<dbReference type="Gene3D" id="1.20.5.1160">
    <property type="entry name" value="Vasodilator-stimulated phosphoprotein"/>
    <property type="match status" value="1"/>
</dbReference>
<keyword evidence="3" id="KW-1185">Reference proteome</keyword>
<accession>A0A8K0RE84</accession>
<name>A0A8K0RE84_9PLEO</name>
<evidence type="ECO:0000256" key="1">
    <source>
        <dbReference type="SAM" id="Coils"/>
    </source>
</evidence>
<feature type="coiled-coil region" evidence="1">
    <location>
        <begin position="36"/>
        <end position="98"/>
    </location>
</feature>
<organism evidence="2 3">
    <name type="scientific">Paraphoma chrysanthemicola</name>
    <dbReference type="NCBI Taxonomy" id="798071"/>
    <lineage>
        <taxon>Eukaryota</taxon>
        <taxon>Fungi</taxon>
        <taxon>Dikarya</taxon>
        <taxon>Ascomycota</taxon>
        <taxon>Pezizomycotina</taxon>
        <taxon>Dothideomycetes</taxon>
        <taxon>Pleosporomycetidae</taxon>
        <taxon>Pleosporales</taxon>
        <taxon>Pleosporineae</taxon>
        <taxon>Phaeosphaeriaceae</taxon>
        <taxon>Paraphoma</taxon>
    </lineage>
</organism>
<protein>
    <submittedName>
        <fullName evidence="2">Uncharacterized protein</fullName>
    </submittedName>
</protein>
<dbReference type="OrthoDB" id="10525188at2759"/>
<sequence length="267" mass="29880">MSTHQTPSRPRSRYTATLEDLLRSTRGRNDGLEVMIEYLKTDSQCLERRLQEADAECDAHRATIASLEAGYQDLKHIIADLEATIEKLESELQTQSARVVVAHSTDNHERTTSTREEAIIELESVQTRQTQTAAPSSTTACSIHPAAALAESCSLFALEAFTSDPLPLSDINAAVLERANRRLDHTSLSTVVSGQCINERSCGRPSLWPFGACNKYACWSCFVGRRVCMRWLGERNFVLLPLLPQLRNPDAQSRDIEYWVWDGVEVV</sequence>
<dbReference type="EMBL" id="JAGMVJ010000005">
    <property type="protein sequence ID" value="KAH7090766.1"/>
    <property type="molecule type" value="Genomic_DNA"/>
</dbReference>
<dbReference type="AlphaFoldDB" id="A0A8K0RE84"/>
<evidence type="ECO:0000313" key="2">
    <source>
        <dbReference type="EMBL" id="KAH7090766.1"/>
    </source>
</evidence>
<gene>
    <name evidence="2" type="ORF">FB567DRAFT_546924</name>
</gene>
<proteinExistence type="predicted"/>
<dbReference type="Proteomes" id="UP000813461">
    <property type="component" value="Unassembled WGS sequence"/>
</dbReference>